<dbReference type="GO" id="GO:0006506">
    <property type="term" value="P:GPI anchor biosynthetic process"/>
    <property type="evidence" value="ECO:0007669"/>
    <property type="project" value="InterPro"/>
</dbReference>
<dbReference type="OrthoDB" id="5977743at2759"/>
<dbReference type="AlphaFoldDB" id="A0A9W7SJG6"/>
<gene>
    <name evidence="4" type="ORF">Tdes44962_MAKER00944</name>
</gene>
<comment type="caution">
    <text evidence="4">The sequence shown here is derived from an EMBL/GenBank/DDBJ whole genome shotgun (WGS) entry which is preliminary data.</text>
</comment>
<dbReference type="PANTHER" id="PTHR13315">
    <property type="entry name" value="METALLO PHOSPHOESTERASE RELATED"/>
    <property type="match status" value="1"/>
</dbReference>
<keyword evidence="1 3" id="KW-0472">Membrane</keyword>
<evidence type="ECO:0000313" key="5">
    <source>
        <dbReference type="Proteomes" id="UP001138500"/>
    </source>
</evidence>
<organism evidence="4 5">
    <name type="scientific">Teratosphaeria destructans</name>
    <dbReference type="NCBI Taxonomy" id="418781"/>
    <lineage>
        <taxon>Eukaryota</taxon>
        <taxon>Fungi</taxon>
        <taxon>Dikarya</taxon>
        <taxon>Ascomycota</taxon>
        <taxon>Pezizomycotina</taxon>
        <taxon>Dothideomycetes</taxon>
        <taxon>Dothideomycetidae</taxon>
        <taxon>Mycosphaerellales</taxon>
        <taxon>Teratosphaeriaceae</taxon>
        <taxon>Teratosphaeria</taxon>
    </lineage>
</organism>
<dbReference type="InterPro" id="IPR029052">
    <property type="entry name" value="Metallo-depent_PP-like"/>
</dbReference>
<dbReference type="InterPro" id="IPR033308">
    <property type="entry name" value="PGAP5/Cdc1/Ted1"/>
</dbReference>
<feature type="compositionally biased region" description="Basic residues" evidence="2">
    <location>
        <begin position="722"/>
        <end position="731"/>
    </location>
</feature>
<dbReference type="GO" id="GO:0005783">
    <property type="term" value="C:endoplasmic reticulum"/>
    <property type="evidence" value="ECO:0007669"/>
    <property type="project" value="TreeGrafter"/>
</dbReference>
<name>A0A9W7SJG6_9PEZI</name>
<feature type="compositionally biased region" description="Polar residues" evidence="2">
    <location>
        <begin position="607"/>
        <end position="621"/>
    </location>
</feature>
<feature type="compositionally biased region" description="Low complexity" evidence="2">
    <location>
        <begin position="659"/>
        <end position="674"/>
    </location>
</feature>
<reference evidence="4 5" key="2">
    <citation type="journal article" date="2021" name="Curr. Genet.">
        <title>Genetic response to nitrogen starvation in the aggressive Eucalyptus foliar pathogen Teratosphaeria destructans.</title>
        <authorList>
            <person name="Havenga M."/>
            <person name="Wingfield B.D."/>
            <person name="Wingfield M.J."/>
            <person name="Dreyer L.L."/>
            <person name="Roets F."/>
            <person name="Aylward J."/>
        </authorList>
    </citation>
    <scope>NUCLEOTIDE SEQUENCE [LARGE SCALE GENOMIC DNA]</scope>
    <source>
        <strain evidence="4">CMW44962</strain>
    </source>
</reference>
<dbReference type="PANTHER" id="PTHR13315:SF4">
    <property type="entry name" value="METALLOPHOSPHOESTERASE, ISOFORM E"/>
    <property type="match status" value="1"/>
</dbReference>
<dbReference type="EMBL" id="RIBY02002422">
    <property type="protein sequence ID" value="KAH9815696.1"/>
    <property type="molecule type" value="Genomic_DNA"/>
</dbReference>
<feature type="region of interest" description="Disordered" evidence="2">
    <location>
        <begin position="584"/>
        <end position="733"/>
    </location>
</feature>
<evidence type="ECO:0000256" key="3">
    <source>
        <dbReference type="SAM" id="Phobius"/>
    </source>
</evidence>
<feature type="compositionally biased region" description="Basic and acidic residues" evidence="2">
    <location>
        <begin position="675"/>
        <end position="685"/>
    </location>
</feature>
<feature type="compositionally biased region" description="Polar residues" evidence="2">
    <location>
        <begin position="642"/>
        <end position="655"/>
    </location>
</feature>
<feature type="compositionally biased region" description="Low complexity" evidence="2">
    <location>
        <begin position="631"/>
        <end position="641"/>
    </location>
</feature>
<dbReference type="Proteomes" id="UP001138500">
    <property type="component" value="Unassembled WGS sequence"/>
</dbReference>
<evidence type="ECO:0000256" key="1">
    <source>
        <dbReference type="ARBA" id="ARBA00023136"/>
    </source>
</evidence>
<dbReference type="GO" id="GO:0016020">
    <property type="term" value="C:membrane"/>
    <property type="evidence" value="ECO:0007669"/>
    <property type="project" value="GOC"/>
</dbReference>
<accession>A0A9W7SJG6</accession>
<keyword evidence="3" id="KW-0812">Transmembrane</keyword>
<evidence type="ECO:0000313" key="4">
    <source>
        <dbReference type="EMBL" id="KAH9815696.1"/>
    </source>
</evidence>
<sequence>MLSPDAALQHYRRATRRIPLLRRLSLTTAVLTLTWIYVLYWGERSTFKSHIDSCDWKRWEKWPKEAAPHRIVFISDPQLVDPHTYPGRPWPLSSLTETYTDRYMARSFRLINHELDPDSIVFLGDLFDGGREWAPSHARPLRPSQRKTLNEIIEGKTLGKRSRESYEKAKMRPHDRAIKKEDHFLDERGNDLKEFVYKEDGRWAKWDQQQWDAEYERFGRIFFERDQLYPQQNREILPAFEVAQDAVAMDNGAHNITTTEYAVTGGKVRRILSGLPGNHDIGLGMGVQLAVRDRFHMRFDGTNRVDVLGNHTFISIDSPSLSAFSQFIPEGGETPADRLPGLKHIWEPTMTFLENVREPANKAVADELRALYPDTFDHTRHAHAVVDPQVAAIASTDKKAKVPDVQLPVILLTHVPLYRDPDTDCGGNREGGKAITIRAGYQYQNVITRSLSGSLMGHVFSAGEVMHVFSGDDHDHCDVTHRYNIGLPGPDGNTRKAAIKSVPETTVKSFSWAMGVRRPGFQLLSLWNPVDERGKTVGTPLPTIQTQICLLPDQLDVFIDYALLLGATLAVLIVRAVVLSLRHERPGDDGTLTPPRFILPRYRPSKAKNTANGYATPTRTNSGKKGRQRASSTSTSNSHSSPQNANLSVQRSYTARTRAISPSPNSSAAPNGSENDGRPLIDKAGHYPSVRWTDPDDESEDEEKSVGIPAEDEKGGPDSQSKSRRSGKQTKVRTALGELGSSLLIVGLPSVIFYVWLIRNG</sequence>
<keyword evidence="3" id="KW-1133">Transmembrane helix</keyword>
<feature type="transmembrane region" description="Helical" evidence="3">
    <location>
        <begin position="735"/>
        <end position="757"/>
    </location>
</feature>
<proteinExistence type="predicted"/>
<protein>
    <submittedName>
        <fullName evidence="4">Cell division control protein</fullName>
    </submittedName>
</protein>
<keyword evidence="4" id="KW-0131">Cell cycle</keyword>
<reference evidence="4 5" key="1">
    <citation type="journal article" date="2018" name="IMA Fungus">
        <title>IMA Genome-F 10: Nine draft genome sequences of Claviceps purpurea s.lat., including C. arundinis, C. humidiphila, and C. cf. spartinae, pseudomolecules for the pitch canker pathogen Fusarium circinatum, draft genome of Davidsoniella eucalypti, Grosmannia galeiformis, Quambalaria eucalypti, and Teratosphaeria destructans.</title>
        <authorList>
            <person name="Wingfield B.D."/>
            <person name="Liu M."/>
            <person name="Nguyen H.D."/>
            <person name="Lane F.A."/>
            <person name="Morgan S.W."/>
            <person name="De Vos L."/>
            <person name="Wilken P.M."/>
            <person name="Duong T.A."/>
            <person name="Aylward J."/>
            <person name="Coetzee M.P."/>
            <person name="Dadej K."/>
            <person name="De Beer Z.W."/>
            <person name="Findlay W."/>
            <person name="Havenga M."/>
            <person name="Kolarik M."/>
            <person name="Menzies J.G."/>
            <person name="Naidoo K."/>
            <person name="Pochopski O."/>
            <person name="Shoukouhi P."/>
            <person name="Santana Q.C."/>
            <person name="Seifert K.A."/>
            <person name="Soal N."/>
            <person name="Steenkamp E.T."/>
            <person name="Tatham C.T."/>
            <person name="van der Nest M.A."/>
            <person name="Wingfield M.J."/>
        </authorList>
    </citation>
    <scope>NUCLEOTIDE SEQUENCE [LARGE SCALE GENOMIC DNA]</scope>
    <source>
        <strain evidence="4">CMW44962</strain>
    </source>
</reference>
<dbReference type="SUPFAM" id="SSF56300">
    <property type="entry name" value="Metallo-dependent phosphatases"/>
    <property type="match status" value="1"/>
</dbReference>
<keyword evidence="5" id="KW-1185">Reference proteome</keyword>
<dbReference type="GO" id="GO:0051301">
    <property type="term" value="P:cell division"/>
    <property type="evidence" value="ECO:0007669"/>
    <property type="project" value="UniProtKB-KW"/>
</dbReference>
<evidence type="ECO:0000256" key="2">
    <source>
        <dbReference type="SAM" id="MobiDB-lite"/>
    </source>
</evidence>
<feature type="transmembrane region" description="Helical" evidence="3">
    <location>
        <begin position="20"/>
        <end position="41"/>
    </location>
</feature>
<keyword evidence="4" id="KW-0132">Cell division</keyword>
<feature type="transmembrane region" description="Helical" evidence="3">
    <location>
        <begin position="558"/>
        <end position="578"/>
    </location>
</feature>